<dbReference type="Pfam" id="PF00583">
    <property type="entry name" value="Acetyltransf_1"/>
    <property type="match status" value="1"/>
</dbReference>
<protein>
    <recommendedName>
        <fullName evidence="8">N-alpha-acetyltransferase 60</fullName>
        <ecNumber evidence="7">2.3.1.259</ecNumber>
        <ecNumber evidence="1">2.3.1.48</ecNumber>
    </recommendedName>
</protein>
<keyword evidence="3" id="KW-0159">Chromosome partition</keyword>
<evidence type="ECO:0000256" key="9">
    <source>
        <dbReference type="ARBA" id="ARBA00048017"/>
    </source>
</evidence>
<accession>A0A8H5FQU1</accession>
<comment type="similarity">
    <text evidence="6">Belongs to the acetyltransferase family. NAA60 subfamily.</text>
</comment>
<evidence type="ECO:0000256" key="5">
    <source>
        <dbReference type="ARBA" id="ARBA00023315"/>
    </source>
</evidence>
<dbReference type="AlphaFoldDB" id="A0A8H5FQU1"/>
<organism evidence="12 13">
    <name type="scientific">Tetrapyrgos nigripes</name>
    <dbReference type="NCBI Taxonomy" id="182062"/>
    <lineage>
        <taxon>Eukaryota</taxon>
        <taxon>Fungi</taxon>
        <taxon>Dikarya</taxon>
        <taxon>Basidiomycota</taxon>
        <taxon>Agaricomycotina</taxon>
        <taxon>Agaricomycetes</taxon>
        <taxon>Agaricomycetidae</taxon>
        <taxon>Agaricales</taxon>
        <taxon>Marasmiineae</taxon>
        <taxon>Marasmiaceae</taxon>
        <taxon>Tetrapyrgos</taxon>
    </lineage>
</organism>
<sequence>MPSRQRAQRQSSNHMEVALHHGRRFGRPLSYKLVHFLFVRRDMSCSVRQIIAADLSELANLHAALIPVPYPPSFFINLLIQSNYACLIAHDTSSASPDAPIAFISASIHKSNSITGSQKPHIQLLTLGVLPEYQHKGLARTLVQQVISTLHTSSDPTPPIYTHVCTTNTLAQSFYRSLGMTPFQSSRDSGPFIARNKYPSYSSRCRDDLVELFRSRDAYLLVGEVSV</sequence>
<dbReference type="Proteomes" id="UP000559256">
    <property type="component" value="Unassembled WGS sequence"/>
</dbReference>
<dbReference type="InterPro" id="IPR045141">
    <property type="entry name" value="NAA60-like"/>
</dbReference>
<evidence type="ECO:0000256" key="2">
    <source>
        <dbReference type="ARBA" id="ARBA00022679"/>
    </source>
</evidence>
<dbReference type="OrthoDB" id="47374at2759"/>
<dbReference type="CDD" id="cd04301">
    <property type="entry name" value="NAT_SF"/>
    <property type="match status" value="1"/>
</dbReference>
<dbReference type="GO" id="GO:0000139">
    <property type="term" value="C:Golgi membrane"/>
    <property type="evidence" value="ECO:0007669"/>
    <property type="project" value="TreeGrafter"/>
</dbReference>
<feature type="domain" description="N-acetyltransferase" evidence="11">
    <location>
        <begin position="45"/>
        <end position="199"/>
    </location>
</feature>
<dbReference type="Gene3D" id="3.40.630.30">
    <property type="match status" value="1"/>
</dbReference>
<dbReference type="SUPFAM" id="SSF55729">
    <property type="entry name" value="Acyl-CoA N-acyltransferases (Nat)"/>
    <property type="match status" value="1"/>
</dbReference>
<evidence type="ECO:0000256" key="3">
    <source>
        <dbReference type="ARBA" id="ARBA00022829"/>
    </source>
</evidence>
<evidence type="ECO:0000256" key="6">
    <source>
        <dbReference type="ARBA" id="ARBA00025774"/>
    </source>
</evidence>
<evidence type="ECO:0000256" key="10">
    <source>
        <dbReference type="ARBA" id="ARBA00048848"/>
    </source>
</evidence>
<dbReference type="GO" id="GO:0004402">
    <property type="term" value="F:histone acetyltransferase activity"/>
    <property type="evidence" value="ECO:0007669"/>
    <property type="project" value="TreeGrafter"/>
</dbReference>
<dbReference type="EC" id="2.3.1.48" evidence="1"/>
<dbReference type="PANTHER" id="PTHR14744">
    <property type="entry name" value="N-ALPHA-ACETYLTRANSFERASE 60"/>
    <property type="match status" value="1"/>
</dbReference>
<keyword evidence="13" id="KW-1185">Reference proteome</keyword>
<comment type="caution">
    <text evidence="12">The sequence shown here is derived from an EMBL/GenBank/DDBJ whole genome shotgun (WGS) entry which is preliminary data.</text>
</comment>
<comment type="catalytic activity">
    <reaction evidence="10">
        <text>N-terminal L-methionyl-[transmembrane protein] + acetyl-CoA = N-terminal N(alpha)-acetyl-L-methionyl-[transmembrane protein] + CoA + H(+)</text>
        <dbReference type="Rhea" id="RHEA:50604"/>
        <dbReference type="Rhea" id="RHEA-COMP:12745"/>
        <dbReference type="Rhea" id="RHEA-COMP:12746"/>
        <dbReference type="ChEBI" id="CHEBI:15378"/>
        <dbReference type="ChEBI" id="CHEBI:57287"/>
        <dbReference type="ChEBI" id="CHEBI:57288"/>
        <dbReference type="ChEBI" id="CHEBI:64731"/>
        <dbReference type="ChEBI" id="CHEBI:133414"/>
        <dbReference type="EC" id="2.3.1.259"/>
    </reaction>
</comment>
<dbReference type="InterPro" id="IPR016181">
    <property type="entry name" value="Acyl_CoA_acyltransferase"/>
</dbReference>
<dbReference type="PROSITE" id="PS51186">
    <property type="entry name" value="GNAT"/>
    <property type="match status" value="1"/>
</dbReference>
<dbReference type="EMBL" id="JAACJM010000113">
    <property type="protein sequence ID" value="KAF5345313.1"/>
    <property type="molecule type" value="Genomic_DNA"/>
</dbReference>
<proteinExistence type="inferred from homology"/>
<reference evidence="12 13" key="1">
    <citation type="journal article" date="2020" name="ISME J.">
        <title>Uncovering the hidden diversity of litter-decomposition mechanisms in mushroom-forming fungi.</title>
        <authorList>
            <person name="Floudas D."/>
            <person name="Bentzer J."/>
            <person name="Ahren D."/>
            <person name="Johansson T."/>
            <person name="Persson P."/>
            <person name="Tunlid A."/>
        </authorList>
    </citation>
    <scope>NUCLEOTIDE SEQUENCE [LARGE SCALE GENOMIC DNA]</scope>
    <source>
        <strain evidence="12 13">CBS 291.85</strain>
    </source>
</reference>
<gene>
    <name evidence="12" type="ORF">D9758_008515</name>
</gene>
<dbReference type="GO" id="GO:0120518">
    <property type="term" value="F:protein N-terminal-methionine acetyltransferase activity"/>
    <property type="evidence" value="ECO:0007669"/>
    <property type="project" value="UniProtKB-EC"/>
</dbReference>
<dbReference type="GO" id="GO:0007059">
    <property type="term" value="P:chromosome segregation"/>
    <property type="evidence" value="ECO:0007669"/>
    <property type="project" value="UniProtKB-KW"/>
</dbReference>
<evidence type="ECO:0000256" key="8">
    <source>
        <dbReference type="ARBA" id="ARBA00026144"/>
    </source>
</evidence>
<evidence type="ECO:0000256" key="4">
    <source>
        <dbReference type="ARBA" id="ARBA00022853"/>
    </source>
</evidence>
<evidence type="ECO:0000259" key="11">
    <source>
        <dbReference type="PROSITE" id="PS51186"/>
    </source>
</evidence>
<dbReference type="InterPro" id="IPR000182">
    <property type="entry name" value="GNAT_dom"/>
</dbReference>
<comment type="catalytic activity">
    <reaction evidence="9">
        <text>L-lysyl-[protein] + acetyl-CoA = N(6)-acetyl-L-lysyl-[protein] + CoA + H(+)</text>
        <dbReference type="Rhea" id="RHEA:45948"/>
        <dbReference type="Rhea" id="RHEA-COMP:9752"/>
        <dbReference type="Rhea" id="RHEA-COMP:10731"/>
        <dbReference type="ChEBI" id="CHEBI:15378"/>
        <dbReference type="ChEBI" id="CHEBI:29969"/>
        <dbReference type="ChEBI" id="CHEBI:57287"/>
        <dbReference type="ChEBI" id="CHEBI:57288"/>
        <dbReference type="ChEBI" id="CHEBI:61930"/>
        <dbReference type="EC" id="2.3.1.48"/>
    </reaction>
</comment>
<evidence type="ECO:0000313" key="12">
    <source>
        <dbReference type="EMBL" id="KAF5345313.1"/>
    </source>
</evidence>
<evidence type="ECO:0000256" key="7">
    <source>
        <dbReference type="ARBA" id="ARBA00026111"/>
    </source>
</evidence>
<evidence type="ECO:0000313" key="13">
    <source>
        <dbReference type="Proteomes" id="UP000559256"/>
    </source>
</evidence>
<evidence type="ECO:0000256" key="1">
    <source>
        <dbReference type="ARBA" id="ARBA00013184"/>
    </source>
</evidence>
<keyword evidence="2" id="KW-0808">Transferase</keyword>
<keyword evidence="4" id="KW-0156">Chromatin regulator</keyword>
<name>A0A8H5FQU1_9AGAR</name>
<dbReference type="EC" id="2.3.1.259" evidence="7"/>
<dbReference type="PANTHER" id="PTHR14744:SF15">
    <property type="entry name" value="N-ALPHA-ACETYLTRANSFERASE 60"/>
    <property type="match status" value="1"/>
</dbReference>
<keyword evidence="5" id="KW-0012">Acyltransferase</keyword>